<dbReference type="EMBL" id="JAKWBI020000502">
    <property type="protein sequence ID" value="KAJ2894352.1"/>
    <property type="molecule type" value="Genomic_DNA"/>
</dbReference>
<dbReference type="Pfam" id="PF03595">
    <property type="entry name" value="SLAC1"/>
    <property type="match status" value="1"/>
</dbReference>
<feature type="compositionally biased region" description="Low complexity" evidence="5">
    <location>
        <begin position="24"/>
        <end position="36"/>
    </location>
</feature>
<dbReference type="InterPro" id="IPR004695">
    <property type="entry name" value="SLAC1/Mae1/Ssu1/TehA"/>
</dbReference>
<dbReference type="GO" id="GO:0015140">
    <property type="term" value="F:malate transmembrane transporter activity"/>
    <property type="evidence" value="ECO:0007669"/>
    <property type="project" value="InterPro"/>
</dbReference>
<feature type="transmembrane region" description="Helical" evidence="6">
    <location>
        <begin position="272"/>
        <end position="290"/>
    </location>
</feature>
<evidence type="ECO:0000256" key="2">
    <source>
        <dbReference type="ARBA" id="ARBA00022692"/>
    </source>
</evidence>
<evidence type="ECO:0000256" key="4">
    <source>
        <dbReference type="ARBA" id="ARBA00023136"/>
    </source>
</evidence>
<reference evidence="7" key="1">
    <citation type="submission" date="2022-07" db="EMBL/GenBank/DDBJ databases">
        <title>Draft genome sequence of Zalerion maritima ATCC 34329, a (micro)plastics degrading marine fungus.</title>
        <authorList>
            <person name="Paco A."/>
            <person name="Goncalves M.F.M."/>
            <person name="Rocha-Santos T.A.P."/>
            <person name="Alves A."/>
        </authorList>
    </citation>
    <scope>NUCLEOTIDE SEQUENCE</scope>
    <source>
        <strain evidence="7">ATCC 34329</strain>
    </source>
</reference>
<dbReference type="GO" id="GO:0016020">
    <property type="term" value="C:membrane"/>
    <property type="evidence" value="ECO:0007669"/>
    <property type="project" value="UniProtKB-SubCell"/>
</dbReference>
<feature type="transmembrane region" description="Helical" evidence="6">
    <location>
        <begin position="230"/>
        <end position="252"/>
    </location>
</feature>
<name>A0AAD5RIL8_9PEZI</name>
<feature type="transmembrane region" description="Helical" evidence="6">
    <location>
        <begin position="133"/>
        <end position="152"/>
    </location>
</feature>
<evidence type="ECO:0000256" key="3">
    <source>
        <dbReference type="ARBA" id="ARBA00022989"/>
    </source>
</evidence>
<evidence type="ECO:0000313" key="7">
    <source>
        <dbReference type="EMBL" id="KAJ2894352.1"/>
    </source>
</evidence>
<dbReference type="PANTHER" id="PTHR31162">
    <property type="entry name" value="MALIC ACID TRANSPORT PROTEIN-RELATED"/>
    <property type="match status" value="1"/>
</dbReference>
<evidence type="ECO:0000256" key="6">
    <source>
        <dbReference type="SAM" id="Phobius"/>
    </source>
</evidence>
<comment type="caution">
    <text evidence="7">The sequence shown here is derived from an EMBL/GenBank/DDBJ whole genome shotgun (WGS) entry which is preliminary data.</text>
</comment>
<gene>
    <name evidence="7" type="ORF">MKZ38_007707</name>
</gene>
<dbReference type="InterPro" id="IPR038665">
    <property type="entry name" value="Voltage-dep_anion_channel_sf"/>
</dbReference>
<dbReference type="Gene3D" id="1.50.10.150">
    <property type="entry name" value="Voltage-dependent anion channel"/>
    <property type="match status" value="1"/>
</dbReference>
<evidence type="ECO:0000313" key="8">
    <source>
        <dbReference type="Proteomes" id="UP001201980"/>
    </source>
</evidence>
<comment type="subcellular location">
    <subcellularLocation>
        <location evidence="1">Membrane</location>
        <topology evidence="1">Multi-pass membrane protein</topology>
    </subcellularLocation>
</comment>
<feature type="transmembrane region" description="Helical" evidence="6">
    <location>
        <begin position="458"/>
        <end position="478"/>
    </location>
</feature>
<accession>A0AAD5RIL8</accession>
<feature type="transmembrane region" description="Helical" evidence="6">
    <location>
        <begin position="158"/>
        <end position="183"/>
    </location>
</feature>
<keyword evidence="2 6" id="KW-0812">Transmembrane</keyword>
<evidence type="ECO:0000256" key="1">
    <source>
        <dbReference type="ARBA" id="ARBA00004141"/>
    </source>
</evidence>
<dbReference type="CDD" id="cd09317">
    <property type="entry name" value="TDT_Mae1_like"/>
    <property type="match status" value="1"/>
</dbReference>
<organism evidence="7 8">
    <name type="scientific">Zalerion maritima</name>
    <dbReference type="NCBI Taxonomy" id="339359"/>
    <lineage>
        <taxon>Eukaryota</taxon>
        <taxon>Fungi</taxon>
        <taxon>Dikarya</taxon>
        <taxon>Ascomycota</taxon>
        <taxon>Pezizomycotina</taxon>
        <taxon>Sordariomycetes</taxon>
        <taxon>Lulworthiomycetidae</taxon>
        <taxon>Lulworthiales</taxon>
        <taxon>Lulworthiaceae</taxon>
        <taxon>Zalerion</taxon>
    </lineage>
</organism>
<feature type="transmembrane region" description="Helical" evidence="6">
    <location>
        <begin position="427"/>
        <end position="446"/>
    </location>
</feature>
<feature type="transmembrane region" description="Helical" evidence="6">
    <location>
        <begin position="296"/>
        <end position="321"/>
    </location>
</feature>
<sequence>MRYLASPENPQELSADRDRINEISSAPPCKSSSKAPQTKPNPNTLGVSIDSIPPTTIMGVTTKDGFLSPDPEKGPMTKKALGVESAIPASGRSSITLNCQDRAGFGSETEGDGEVIAATLKVSLRERLRHFTFAWYTLTMSTGGISLLLALLPHRFPGLTTIGTIIFILSLTLQTLITLLLCLRFILFPSSIYPALTQSPEAMFVGTFFLSLAATLSNISIYGIPQCGAWLPVALRVCFWIYLAVTFLVSILQYDRLFRNKSHLSASSMTPAWILPIFPVMLAGTLAGFFSPSQPAGHALAILAAGAAAQGLGMLVSVFFYGTYLTRLMAHGLPDLRPGMFIAVGPPSFTAAALVSMGGDIPRVLSATSTEAVPVVAALELSQPELLGEAFRLVCLGSAVFLWGLSFWFCALSLAGLYGMPDAKFHLSWWSFVFPNVGFTIATLRIGEAAGSDGVEWLGIVMAAILTVVWMGVGGLTVKAVGRREIAWPGRDEDVPHH</sequence>
<evidence type="ECO:0000256" key="5">
    <source>
        <dbReference type="SAM" id="MobiDB-lite"/>
    </source>
</evidence>
<dbReference type="AlphaFoldDB" id="A0AAD5RIL8"/>
<dbReference type="Proteomes" id="UP001201980">
    <property type="component" value="Unassembled WGS sequence"/>
</dbReference>
<proteinExistence type="predicted"/>
<dbReference type="InterPro" id="IPR030185">
    <property type="entry name" value="Mae1"/>
</dbReference>
<protein>
    <submittedName>
        <fullName evidence="7">C4-dicarboxylate transporter/malic acid transporter</fullName>
    </submittedName>
</protein>
<keyword evidence="3 6" id="KW-1133">Transmembrane helix</keyword>
<feature type="transmembrane region" description="Helical" evidence="6">
    <location>
        <begin position="204"/>
        <end position="224"/>
    </location>
</feature>
<feature type="transmembrane region" description="Helical" evidence="6">
    <location>
        <begin position="390"/>
        <end position="415"/>
    </location>
</feature>
<dbReference type="PANTHER" id="PTHR31162:SF0">
    <property type="entry name" value="MALIC ACID TRANSPORT PROTEIN"/>
    <property type="match status" value="1"/>
</dbReference>
<keyword evidence="4 6" id="KW-0472">Membrane</keyword>
<feature type="region of interest" description="Disordered" evidence="5">
    <location>
        <begin position="1"/>
        <end position="52"/>
    </location>
</feature>
<keyword evidence="8" id="KW-1185">Reference proteome</keyword>